<sequence>MAKLNLKAIEGRINPLAGRESYDREFIFDLLLAFGRSKSSVTRLRSGSLNVAADPEREVAQKNVVYFRHAAGDLLAELEDLRISPLVTKFTPRFVIVTDFVQLIAYDTKTAENRAFPLREIDKHFTFFLPWAGMEKAQYTAESHADVKAAEKMGKLFDELSSANPGLLDDPQNRHGLNVFFTRLLFCYFAEDTGIFAENQFTNAIGSHTLEDGSDTAEFIKDLFAALDEADPAKKPAHLAGFPYVNGRLFHADSKLTVPRFSAKARAMLIELGRQIWLDINPDIFGSMFQAIVTPGKRSNLGQHYTSVPNILKTIEPLFLDELREEFDKAYDSPKKLDALLERIGAIKVFDPACGSGNFLVIAYKELRRLEHAVLQRQSELGTNDVLFNKSRINIESFFGIEIDDFAVEVAILSLWIAKHQMNREFLQLFNLEIPLIPLKETGQIRAGNATRIDWNEVCPNNGTDEIYLIGNPPYVGSSMQTAEQKEDFKYVFGEQKYSKNLDYISLWFVRGAQYIRRSAAQLAFVTTNSVAQGDHVSLMFPSVLSKDIEIGYAYTSFKWDNNAKFNAGVTVAVISLRNKSAKEKFLFTDNTRIKASNINPYLVDAPDVIVERHSSPLSKQLPDMLFGSKPTDGGHLILSPEDAQKLVDSAPESAQFIKRFMGASDFIKDIERYCLWVSENKAAEAEKITGIATRFNAVAQFRANSKAQSTVDFASKAYRFKQLAYKPTDSIIVPSVSSERRDYIPMGYLGPDTVISNAAFAVYDAEPWLFGLLTSRMHMVWTRAVGGKMKTDYRYSNTIVYNNFPVRELTDVEKRKLTEKALRILDVREYHCEKTLAQLYDPELMPDNLRQAHEDVDGFVDKLYSERPYETDEDRLSALFAMYERMIAAEETAKPQKRTRKKATNG</sequence>
<dbReference type="InterPro" id="IPR050953">
    <property type="entry name" value="N4_N6_ade-DNA_methylase"/>
</dbReference>
<feature type="domain" description="MmeI-like C-terminal" evidence="8">
    <location>
        <begin position="812"/>
        <end position="887"/>
    </location>
</feature>
<gene>
    <name evidence="10" type="ORF">HW450_05005</name>
</gene>
<dbReference type="Proteomes" id="UP000515570">
    <property type="component" value="Chromosome"/>
</dbReference>
<dbReference type="InterPro" id="IPR046817">
    <property type="entry name" value="MmeI_N"/>
</dbReference>
<keyword evidence="2 10" id="KW-0489">Methyltransferase</keyword>
<dbReference type="InterPro" id="IPR046818">
    <property type="entry name" value="MmeI_C"/>
</dbReference>
<dbReference type="AlphaFoldDB" id="A0A7G5FHI6"/>
<dbReference type="GO" id="GO:0032259">
    <property type="term" value="P:methylation"/>
    <property type="evidence" value="ECO:0007669"/>
    <property type="project" value="UniProtKB-KW"/>
</dbReference>
<dbReference type="RefSeq" id="WP_182386892.1">
    <property type="nucleotide sequence ID" value="NZ_CP059833.1"/>
</dbReference>
<dbReference type="REBASE" id="438632">
    <property type="entry name" value="Csp612ORF5005P"/>
</dbReference>
<name>A0A7G5FHI6_9CORY</name>
<keyword evidence="11" id="KW-1185">Reference proteome</keyword>
<feature type="domain" description="MmeI-like DNA-methyltransferase" evidence="9">
    <location>
        <begin position="328"/>
        <end position="588"/>
    </location>
</feature>
<evidence type="ECO:0000256" key="4">
    <source>
        <dbReference type="ARBA" id="ARBA00047942"/>
    </source>
</evidence>
<proteinExistence type="predicted"/>
<keyword evidence="3 10" id="KW-0808">Transferase</keyword>
<dbReference type="SUPFAM" id="SSF53335">
    <property type="entry name" value="S-adenosyl-L-methionine-dependent methyltransferases"/>
    <property type="match status" value="1"/>
</dbReference>
<dbReference type="EC" id="2.1.1.72" evidence="1"/>
<protein>
    <recommendedName>
        <fullName evidence="1">site-specific DNA-methyltransferase (adenine-specific)</fullName>
        <ecNumber evidence="1">2.1.1.72</ecNumber>
    </recommendedName>
</protein>
<evidence type="ECO:0000313" key="11">
    <source>
        <dbReference type="Proteomes" id="UP000515570"/>
    </source>
</evidence>
<evidence type="ECO:0000256" key="2">
    <source>
        <dbReference type="ARBA" id="ARBA00022603"/>
    </source>
</evidence>
<dbReference type="EMBL" id="CP059833">
    <property type="protein sequence ID" value="QMV86077.1"/>
    <property type="molecule type" value="Genomic_DNA"/>
</dbReference>
<comment type="catalytic activity">
    <reaction evidence="4">
        <text>a 2'-deoxyadenosine in DNA + S-adenosyl-L-methionine = an N(6)-methyl-2'-deoxyadenosine in DNA + S-adenosyl-L-homocysteine + H(+)</text>
        <dbReference type="Rhea" id="RHEA:15197"/>
        <dbReference type="Rhea" id="RHEA-COMP:12418"/>
        <dbReference type="Rhea" id="RHEA-COMP:12419"/>
        <dbReference type="ChEBI" id="CHEBI:15378"/>
        <dbReference type="ChEBI" id="CHEBI:57856"/>
        <dbReference type="ChEBI" id="CHEBI:59789"/>
        <dbReference type="ChEBI" id="CHEBI:90615"/>
        <dbReference type="ChEBI" id="CHEBI:90616"/>
        <dbReference type="EC" id="2.1.1.72"/>
    </reaction>
</comment>
<evidence type="ECO:0000313" key="10">
    <source>
        <dbReference type="EMBL" id="QMV86077.1"/>
    </source>
</evidence>
<evidence type="ECO:0000259" key="8">
    <source>
        <dbReference type="Pfam" id="PF20467"/>
    </source>
</evidence>
<dbReference type="Pfam" id="PF20465">
    <property type="entry name" value="MmeI_hel"/>
    <property type="match status" value="1"/>
</dbReference>
<evidence type="ECO:0000259" key="5">
    <source>
        <dbReference type="Pfam" id="PF20464"/>
    </source>
</evidence>
<dbReference type="InterPro" id="IPR046820">
    <property type="entry name" value="MmeI_TRD"/>
</dbReference>
<dbReference type="PANTHER" id="PTHR33841:SF1">
    <property type="entry name" value="DNA METHYLTRANSFERASE A"/>
    <property type="match status" value="1"/>
</dbReference>
<dbReference type="Gene3D" id="3.40.50.150">
    <property type="entry name" value="Vaccinia Virus protein VP39"/>
    <property type="match status" value="1"/>
</dbReference>
<evidence type="ECO:0000259" key="9">
    <source>
        <dbReference type="Pfam" id="PF20473"/>
    </source>
</evidence>
<dbReference type="InterPro" id="IPR046819">
    <property type="entry name" value="MmeI_hel"/>
</dbReference>
<dbReference type="InterPro" id="IPR029063">
    <property type="entry name" value="SAM-dependent_MTases_sf"/>
</dbReference>
<evidence type="ECO:0000256" key="1">
    <source>
        <dbReference type="ARBA" id="ARBA00011900"/>
    </source>
</evidence>
<dbReference type="InterPro" id="IPR046816">
    <property type="entry name" value="MmeI_Mtase"/>
</dbReference>
<accession>A0A7G5FHI6</accession>
<evidence type="ECO:0000259" key="7">
    <source>
        <dbReference type="Pfam" id="PF20466"/>
    </source>
</evidence>
<dbReference type="Pfam" id="PF20464">
    <property type="entry name" value="MmeI_N"/>
    <property type="match status" value="1"/>
</dbReference>
<feature type="domain" description="MmeI-like target recognition" evidence="7">
    <location>
        <begin position="605"/>
        <end position="810"/>
    </location>
</feature>
<dbReference type="Pfam" id="PF20466">
    <property type="entry name" value="MmeI_TRD"/>
    <property type="match status" value="1"/>
</dbReference>
<reference evidence="10 11" key="1">
    <citation type="submission" date="2020-07" db="EMBL/GenBank/DDBJ databases">
        <title>non toxigenic Corynebacterium sp. nov from a clinical source.</title>
        <authorList>
            <person name="Bernier A.-M."/>
            <person name="Bernard K."/>
        </authorList>
    </citation>
    <scope>NUCLEOTIDE SEQUENCE [LARGE SCALE GENOMIC DNA]</scope>
    <source>
        <strain evidence="11">NML 93-0612</strain>
    </source>
</reference>
<evidence type="ECO:0000256" key="3">
    <source>
        <dbReference type="ARBA" id="ARBA00022679"/>
    </source>
</evidence>
<evidence type="ECO:0000259" key="6">
    <source>
        <dbReference type="Pfam" id="PF20465"/>
    </source>
</evidence>
<dbReference type="Pfam" id="PF20473">
    <property type="entry name" value="MmeI_Mtase"/>
    <property type="match status" value="1"/>
</dbReference>
<dbReference type="GO" id="GO:0009007">
    <property type="term" value="F:site-specific DNA-methyltransferase (adenine-specific) activity"/>
    <property type="evidence" value="ECO:0007669"/>
    <property type="project" value="UniProtKB-EC"/>
</dbReference>
<dbReference type="PANTHER" id="PTHR33841">
    <property type="entry name" value="DNA METHYLTRANSFERASE YEEA-RELATED"/>
    <property type="match status" value="1"/>
</dbReference>
<feature type="domain" description="MmeI-like N-terminal" evidence="5">
    <location>
        <begin position="6"/>
        <end position="161"/>
    </location>
</feature>
<feature type="domain" description="MmeI-like helicase spacer" evidence="6">
    <location>
        <begin position="175"/>
        <end position="250"/>
    </location>
</feature>
<organism evidence="10 11">
    <name type="scientific">Corynebacterium hindlerae</name>
    <dbReference type="NCBI Taxonomy" id="699041"/>
    <lineage>
        <taxon>Bacteria</taxon>
        <taxon>Bacillati</taxon>
        <taxon>Actinomycetota</taxon>
        <taxon>Actinomycetes</taxon>
        <taxon>Mycobacteriales</taxon>
        <taxon>Corynebacteriaceae</taxon>
        <taxon>Corynebacterium</taxon>
    </lineage>
</organism>
<dbReference type="Pfam" id="PF20467">
    <property type="entry name" value="MmeI_C"/>
    <property type="match status" value="1"/>
</dbReference>